<keyword evidence="4 8" id="KW-0560">Oxidoreductase</keyword>
<evidence type="ECO:0000256" key="3">
    <source>
        <dbReference type="ARBA" id="ARBA00022723"/>
    </source>
</evidence>
<keyword evidence="6 8" id="KW-0503">Monooxygenase</keyword>
<dbReference type="EMBL" id="JARAOO010000012">
    <property type="protein sequence ID" value="KAJ7949001.1"/>
    <property type="molecule type" value="Genomic_DNA"/>
</dbReference>
<feature type="region of interest" description="Disordered" evidence="9">
    <location>
        <begin position="48"/>
        <end position="77"/>
    </location>
</feature>
<accession>A0AAD7PB48</accession>
<dbReference type="InterPro" id="IPR017972">
    <property type="entry name" value="Cyt_P450_CS"/>
</dbReference>
<dbReference type="PROSITE" id="PS00086">
    <property type="entry name" value="CYTOCHROME_P450"/>
    <property type="match status" value="1"/>
</dbReference>
<dbReference type="Pfam" id="PF00067">
    <property type="entry name" value="p450"/>
    <property type="match status" value="1"/>
</dbReference>
<dbReference type="Proteomes" id="UP001163823">
    <property type="component" value="Chromosome 12"/>
</dbReference>
<dbReference type="SUPFAM" id="SSF48264">
    <property type="entry name" value="Cytochrome P450"/>
    <property type="match status" value="1"/>
</dbReference>
<protein>
    <submittedName>
        <fullName evidence="10">Cytochrome P450</fullName>
    </submittedName>
</protein>
<proteinExistence type="inferred from homology"/>
<evidence type="ECO:0000313" key="11">
    <source>
        <dbReference type="Proteomes" id="UP001163823"/>
    </source>
</evidence>
<dbReference type="PRINTS" id="PR00465">
    <property type="entry name" value="EP450IV"/>
</dbReference>
<dbReference type="GO" id="GO:0005506">
    <property type="term" value="F:iron ion binding"/>
    <property type="evidence" value="ECO:0007669"/>
    <property type="project" value="InterPro"/>
</dbReference>
<name>A0AAD7PB48_QUISA</name>
<evidence type="ECO:0000256" key="5">
    <source>
        <dbReference type="ARBA" id="ARBA00023004"/>
    </source>
</evidence>
<comment type="similarity">
    <text evidence="1 8">Belongs to the cytochrome P450 family.</text>
</comment>
<dbReference type="PANTHER" id="PTHR47953">
    <property type="entry name" value="OS08G0105600 PROTEIN"/>
    <property type="match status" value="1"/>
</dbReference>
<evidence type="ECO:0000256" key="2">
    <source>
        <dbReference type="ARBA" id="ARBA00022617"/>
    </source>
</evidence>
<dbReference type="KEGG" id="qsa:O6P43_029399"/>
<sequence length="247" mass="28503">MMKKECIKRILLMFFSGSNKVMTLRLQLQSKTSKLSFGSFTKSSGVGNVRIDEKPKSKGESTSRDKRSFQRTENNQRDWSREAFKGQKIIEETDLEKLHYLKSVIKETLRLHPPVPILVPRECRELCKINVYDIPKNTKVIVNAWAIGRDPSYWDNAECFVLERIDFSPLNFRGARFEYIPFGAGRRMCPGILYGQANIELPLAQLLYHFNWKLPNGMQPMDLDMIEVNSATVGRKNQLCLIATSHK</sequence>
<dbReference type="Gene3D" id="1.10.630.10">
    <property type="entry name" value="Cytochrome P450"/>
    <property type="match status" value="1"/>
</dbReference>
<evidence type="ECO:0000256" key="4">
    <source>
        <dbReference type="ARBA" id="ARBA00023002"/>
    </source>
</evidence>
<keyword evidence="3 7" id="KW-0479">Metal-binding</keyword>
<dbReference type="InterPro" id="IPR036396">
    <property type="entry name" value="Cyt_P450_sf"/>
</dbReference>
<dbReference type="InterPro" id="IPR052306">
    <property type="entry name" value="CYP450_71D"/>
</dbReference>
<evidence type="ECO:0000256" key="7">
    <source>
        <dbReference type="PIRSR" id="PIRSR602403-1"/>
    </source>
</evidence>
<comment type="caution">
    <text evidence="10">The sequence shown here is derived from an EMBL/GenBank/DDBJ whole genome shotgun (WGS) entry which is preliminary data.</text>
</comment>
<dbReference type="AlphaFoldDB" id="A0AAD7PB48"/>
<dbReference type="GO" id="GO:0004497">
    <property type="term" value="F:monooxygenase activity"/>
    <property type="evidence" value="ECO:0007669"/>
    <property type="project" value="UniProtKB-KW"/>
</dbReference>
<keyword evidence="11" id="KW-1185">Reference proteome</keyword>
<dbReference type="GO" id="GO:0016705">
    <property type="term" value="F:oxidoreductase activity, acting on paired donors, with incorporation or reduction of molecular oxygen"/>
    <property type="evidence" value="ECO:0007669"/>
    <property type="project" value="InterPro"/>
</dbReference>
<organism evidence="10 11">
    <name type="scientific">Quillaja saponaria</name>
    <name type="common">Soap bark tree</name>
    <dbReference type="NCBI Taxonomy" id="32244"/>
    <lineage>
        <taxon>Eukaryota</taxon>
        <taxon>Viridiplantae</taxon>
        <taxon>Streptophyta</taxon>
        <taxon>Embryophyta</taxon>
        <taxon>Tracheophyta</taxon>
        <taxon>Spermatophyta</taxon>
        <taxon>Magnoliopsida</taxon>
        <taxon>eudicotyledons</taxon>
        <taxon>Gunneridae</taxon>
        <taxon>Pentapetalae</taxon>
        <taxon>rosids</taxon>
        <taxon>fabids</taxon>
        <taxon>Fabales</taxon>
        <taxon>Quillajaceae</taxon>
        <taxon>Quillaja</taxon>
    </lineage>
</organism>
<dbReference type="PANTHER" id="PTHR47953:SF16">
    <property type="entry name" value="CYTOCHROME P450 71D8"/>
    <property type="match status" value="1"/>
</dbReference>
<evidence type="ECO:0000256" key="9">
    <source>
        <dbReference type="SAM" id="MobiDB-lite"/>
    </source>
</evidence>
<feature type="binding site" description="axial binding residue" evidence="7">
    <location>
        <position position="189"/>
    </location>
    <ligand>
        <name>heme</name>
        <dbReference type="ChEBI" id="CHEBI:30413"/>
    </ligand>
    <ligandPart>
        <name>Fe</name>
        <dbReference type="ChEBI" id="CHEBI:18248"/>
    </ligandPart>
</feature>
<dbReference type="InterPro" id="IPR002403">
    <property type="entry name" value="Cyt_P450_E_grp-IV"/>
</dbReference>
<keyword evidence="5 7" id="KW-0408">Iron</keyword>
<evidence type="ECO:0000256" key="1">
    <source>
        <dbReference type="ARBA" id="ARBA00010617"/>
    </source>
</evidence>
<keyword evidence="2 7" id="KW-0349">Heme</keyword>
<comment type="cofactor">
    <cofactor evidence="7">
        <name>heme</name>
        <dbReference type="ChEBI" id="CHEBI:30413"/>
    </cofactor>
</comment>
<feature type="compositionally biased region" description="Basic and acidic residues" evidence="9">
    <location>
        <begin position="50"/>
        <end position="77"/>
    </location>
</feature>
<evidence type="ECO:0000256" key="6">
    <source>
        <dbReference type="ARBA" id="ARBA00023033"/>
    </source>
</evidence>
<evidence type="ECO:0000256" key="8">
    <source>
        <dbReference type="RuleBase" id="RU000461"/>
    </source>
</evidence>
<reference evidence="10" key="1">
    <citation type="journal article" date="2023" name="Science">
        <title>Elucidation of the pathway for biosynthesis of saponin adjuvants from the soapbark tree.</title>
        <authorList>
            <person name="Reed J."/>
            <person name="Orme A."/>
            <person name="El-Demerdash A."/>
            <person name="Owen C."/>
            <person name="Martin L.B.B."/>
            <person name="Misra R.C."/>
            <person name="Kikuchi S."/>
            <person name="Rejzek M."/>
            <person name="Martin A.C."/>
            <person name="Harkess A."/>
            <person name="Leebens-Mack J."/>
            <person name="Louveau T."/>
            <person name="Stephenson M.J."/>
            <person name="Osbourn A."/>
        </authorList>
    </citation>
    <scope>NUCLEOTIDE SEQUENCE</scope>
    <source>
        <strain evidence="10">S10</strain>
    </source>
</reference>
<dbReference type="GO" id="GO:0020037">
    <property type="term" value="F:heme binding"/>
    <property type="evidence" value="ECO:0007669"/>
    <property type="project" value="InterPro"/>
</dbReference>
<gene>
    <name evidence="10" type="ORF">O6P43_029399</name>
</gene>
<evidence type="ECO:0000313" key="10">
    <source>
        <dbReference type="EMBL" id="KAJ7949001.1"/>
    </source>
</evidence>
<dbReference type="InterPro" id="IPR001128">
    <property type="entry name" value="Cyt_P450"/>
</dbReference>